<dbReference type="Pfam" id="PF02413">
    <property type="entry name" value="Caudo_TAP"/>
    <property type="match status" value="1"/>
</dbReference>
<dbReference type="Proteomes" id="UP001056635">
    <property type="component" value="Chromosome"/>
</dbReference>
<evidence type="ECO:0000313" key="1">
    <source>
        <dbReference type="EMBL" id="UQY42638.1"/>
    </source>
</evidence>
<protein>
    <submittedName>
        <fullName evidence="1">Tail fiber assembly protein</fullName>
    </submittedName>
</protein>
<accession>A0ABY4R5Y8</accession>
<name>A0ABY4R5Y8_9GAMM</name>
<evidence type="ECO:0000313" key="2">
    <source>
        <dbReference type="Proteomes" id="UP001056635"/>
    </source>
</evidence>
<dbReference type="InterPro" id="IPR003458">
    <property type="entry name" value="Phage_T4_Gp38_tail_assem"/>
</dbReference>
<dbReference type="RefSeq" id="WP_249891292.1">
    <property type="nucleotide sequence ID" value="NZ_CP082904.1"/>
</dbReference>
<gene>
    <name evidence="1" type="ORF">K6958_11840</name>
</gene>
<sequence length="67" mass="7525">MFDKWNGEKWVTDSDAQRTAAVSTAETACITEANSATQAWQTQLRIDIISDAEKASLTVWMKYVQNV</sequence>
<reference evidence="1" key="1">
    <citation type="submission" date="2021-09" db="EMBL/GenBank/DDBJ databases">
        <title>First case of bloodstream infection caused by Mixta hanseatica sp. nov., a member of the Erwiniaceae family.</title>
        <authorList>
            <person name="Both A."/>
            <person name="Huang J."/>
            <person name="Wenzel P."/>
            <person name="Aepfelbacher M."/>
            <person name="Rohde H."/>
            <person name="Christner M."/>
            <person name="Hentschke M."/>
        </authorList>
    </citation>
    <scope>NUCLEOTIDE SEQUENCE</scope>
    <source>
        <strain evidence="1">X22927</strain>
    </source>
</reference>
<organism evidence="1 2">
    <name type="scientific">Mixta hanseatica</name>
    <dbReference type="NCBI Taxonomy" id="2872648"/>
    <lineage>
        <taxon>Bacteria</taxon>
        <taxon>Pseudomonadati</taxon>
        <taxon>Pseudomonadota</taxon>
        <taxon>Gammaproteobacteria</taxon>
        <taxon>Enterobacterales</taxon>
        <taxon>Erwiniaceae</taxon>
        <taxon>Mixta</taxon>
    </lineage>
</organism>
<dbReference type="EMBL" id="CP082904">
    <property type="protein sequence ID" value="UQY42638.1"/>
    <property type="molecule type" value="Genomic_DNA"/>
</dbReference>
<proteinExistence type="predicted"/>
<keyword evidence="2" id="KW-1185">Reference proteome</keyword>